<dbReference type="GO" id="GO:0005509">
    <property type="term" value="F:calcium ion binding"/>
    <property type="evidence" value="ECO:0007669"/>
    <property type="project" value="InterPro"/>
</dbReference>
<evidence type="ECO:0000313" key="5">
    <source>
        <dbReference type="EMBL" id="KAI6656353.1"/>
    </source>
</evidence>
<dbReference type="Gene3D" id="1.10.238.10">
    <property type="entry name" value="EF-hand"/>
    <property type="match status" value="3"/>
</dbReference>
<dbReference type="GO" id="GO:0005886">
    <property type="term" value="C:plasma membrane"/>
    <property type="evidence" value="ECO:0007669"/>
    <property type="project" value="TreeGrafter"/>
</dbReference>
<feature type="domain" description="EH" evidence="3">
    <location>
        <begin position="224"/>
        <end position="312"/>
    </location>
</feature>
<feature type="coiled-coil region" evidence="1">
    <location>
        <begin position="335"/>
        <end position="502"/>
    </location>
</feature>
<proteinExistence type="predicted"/>
<dbReference type="CDD" id="cd00052">
    <property type="entry name" value="EH"/>
    <property type="match status" value="2"/>
</dbReference>
<dbReference type="GO" id="GO:0016197">
    <property type="term" value="P:endosomal transport"/>
    <property type="evidence" value="ECO:0007669"/>
    <property type="project" value="TreeGrafter"/>
</dbReference>
<dbReference type="Proteomes" id="UP001165289">
    <property type="component" value="Unassembled WGS sequence"/>
</dbReference>
<evidence type="ECO:0000259" key="3">
    <source>
        <dbReference type="PROSITE" id="PS50031"/>
    </source>
</evidence>
<comment type="caution">
    <text evidence="5">The sequence shown here is derived from an EMBL/GenBank/DDBJ whole genome shotgun (WGS) entry which is preliminary data.</text>
</comment>
<keyword evidence="1" id="KW-0175">Coiled coil</keyword>
<keyword evidence="6" id="KW-1185">Reference proteome</keyword>
<dbReference type="AlphaFoldDB" id="A0AAV7K512"/>
<evidence type="ECO:0000256" key="1">
    <source>
        <dbReference type="SAM" id="Coils"/>
    </source>
</evidence>
<dbReference type="InterPro" id="IPR000261">
    <property type="entry name" value="EH_dom"/>
</dbReference>
<dbReference type="SMART" id="SM00027">
    <property type="entry name" value="EH"/>
    <property type="match status" value="3"/>
</dbReference>
<sequence>MNQVAELTLDQLAGGNQNHYTNLWRKYCDLPAQKVGAQMGASLLKTSGLNEVILRDIWDLSDYLKVGALDQKGFFLAIHLVALAQSGKTPNLQNVSPLTPPPRFSDLSDNMSPTEWAEYENKFQELPQQDGFLSGNSVKPLMMKYGLPPSALARIWQMVDTDSDGKLRVNEFCVALFLIKQCSNGQLLPQNIPSSLFIKPSSLSSGPVPSGAKRPDEFTLSLASKNKYDVTFQQYAKSGDVISGQEAREVFKLSKLPVATLADIWNLCSKKKPGFLTNNEFSLAMHLIEGKLQGREIPSSISPDFLLLSTKSSTPLPSIPPTSLGPLDYSSIKELDGFENEVKSMDQQVETLQNEVTTTQMAVAHKTAEMTEIQAKLNVATDQRVQLERVRSELSSRLQEVDQNQVVLSKSLQEVNERCRNEEEEIKGLERELLERETTFKAKQDQLDEMKRYISSLKGQQDEMEKQVEDMKSKIADINQSMEEAQKELAKEHNKLKTLQEEEGSLSAQMKQLVILEAQTKDTDGQIVNLGETDNLPVDFISKEGDLNSVRATAGSSPVSSISNVSAGSAPQLDDHTIEDDFNTRQNRTRDNGILKGAGGITDRTVKFADEIDQTSRPDPQGAPSGVDPFKSDPFPESVVDPASDPFLMDPFSSSAQTQNAGSFDPFLTTDKSSFPGGINPFLSLDTLPMTQETAQFKSDPFGQDQTNIAPVNDPFGQDQTNIAPVNDPFGQDQTNIAPVNDPFGQDQTNTTTGNDPFKDATNLDPFGADPFKTQAPTFKQGPDPFDTDPFAGTEGSDPFASDPFNN</sequence>
<dbReference type="InterPro" id="IPR011992">
    <property type="entry name" value="EF-hand-dom_pair"/>
</dbReference>
<organism evidence="5 6">
    <name type="scientific">Oopsacas minuta</name>
    <dbReference type="NCBI Taxonomy" id="111878"/>
    <lineage>
        <taxon>Eukaryota</taxon>
        <taxon>Metazoa</taxon>
        <taxon>Porifera</taxon>
        <taxon>Hexactinellida</taxon>
        <taxon>Hexasterophora</taxon>
        <taxon>Lyssacinosida</taxon>
        <taxon>Leucopsacidae</taxon>
        <taxon>Oopsacas</taxon>
    </lineage>
</organism>
<dbReference type="EMBL" id="JAKMXF010000144">
    <property type="protein sequence ID" value="KAI6656353.1"/>
    <property type="molecule type" value="Genomic_DNA"/>
</dbReference>
<dbReference type="SUPFAM" id="SSF47473">
    <property type="entry name" value="EF-hand"/>
    <property type="match status" value="3"/>
</dbReference>
<feature type="domain" description="EH" evidence="3">
    <location>
        <begin position="16"/>
        <end position="111"/>
    </location>
</feature>
<gene>
    <name evidence="5" type="ORF">LOD99_1152</name>
</gene>
<feature type="domain" description="EF-hand" evidence="4">
    <location>
        <begin position="147"/>
        <end position="182"/>
    </location>
</feature>
<dbReference type="PROSITE" id="PS50031">
    <property type="entry name" value="EH"/>
    <property type="match status" value="3"/>
</dbReference>
<dbReference type="PANTHER" id="PTHR11216:SF174">
    <property type="entry name" value="GH06923P"/>
    <property type="match status" value="1"/>
</dbReference>
<feature type="compositionally biased region" description="Low complexity" evidence="2">
    <location>
        <begin position="555"/>
        <end position="571"/>
    </location>
</feature>
<keyword evidence="5" id="KW-0675">Receptor</keyword>
<dbReference type="Gene3D" id="1.10.287.1490">
    <property type="match status" value="1"/>
</dbReference>
<name>A0AAV7K512_9METZ</name>
<feature type="region of interest" description="Disordered" evidence="2">
    <location>
        <begin position="611"/>
        <end position="807"/>
    </location>
</feature>
<dbReference type="InterPro" id="IPR002048">
    <property type="entry name" value="EF_hand_dom"/>
</dbReference>
<accession>A0AAV7K512</accession>
<feature type="region of interest" description="Disordered" evidence="2">
    <location>
        <begin position="552"/>
        <end position="599"/>
    </location>
</feature>
<dbReference type="GO" id="GO:0005737">
    <property type="term" value="C:cytoplasm"/>
    <property type="evidence" value="ECO:0007669"/>
    <property type="project" value="TreeGrafter"/>
</dbReference>
<dbReference type="Pfam" id="PF12763">
    <property type="entry name" value="EH"/>
    <property type="match status" value="3"/>
</dbReference>
<dbReference type="PANTHER" id="PTHR11216">
    <property type="entry name" value="EH DOMAIN"/>
    <property type="match status" value="1"/>
</dbReference>
<feature type="compositionally biased region" description="Polar residues" evidence="2">
    <location>
        <begin position="652"/>
        <end position="662"/>
    </location>
</feature>
<feature type="compositionally biased region" description="Polar residues" evidence="2">
    <location>
        <begin position="746"/>
        <end position="755"/>
    </location>
</feature>
<dbReference type="PROSITE" id="PS50222">
    <property type="entry name" value="EF_HAND_2"/>
    <property type="match status" value="1"/>
</dbReference>
<evidence type="ECO:0000259" key="4">
    <source>
        <dbReference type="PROSITE" id="PS50222"/>
    </source>
</evidence>
<reference evidence="5 6" key="1">
    <citation type="journal article" date="2023" name="BMC Biol.">
        <title>The compact genome of the sponge Oopsacas minuta (Hexactinellida) is lacking key metazoan core genes.</title>
        <authorList>
            <person name="Santini S."/>
            <person name="Schenkelaars Q."/>
            <person name="Jourda C."/>
            <person name="Duchesne M."/>
            <person name="Belahbib H."/>
            <person name="Rocher C."/>
            <person name="Selva M."/>
            <person name="Riesgo A."/>
            <person name="Vervoort M."/>
            <person name="Leys S.P."/>
            <person name="Kodjabachian L."/>
            <person name="Le Bivic A."/>
            <person name="Borchiellini C."/>
            <person name="Claverie J.M."/>
            <person name="Renard E."/>
        </authorList>
    </citation>
    <scope>NUCLEOTIDE SEQUENCE [LARGE SCALE GENOMIC DNA]</scope>
    <source>
        <strain evidence="5">SPO-2</strain>
    </source>
</reference>
<dbReference type="GO" id="GO:0006897">
    <property type="term" value="P:endocytosis"/>
    <property type="evidence" value="ECO:0007669"/>
    <property type="project" value="TreeGrafter"/>
</dbReference>
<feature type="domain" description="EH" evidence="3">
    <location>
        <begin position="115"/>
        <end position="196"/>
    </location>
</feature>
<evidence type="ECO:0000256" key="2">
    <source>
        <dbReference type="SAM" id="MobiDB-lite"/>
    </source>
</evidence>
<evidence type="ECO:0000313" key="6">
    <source>
        <dbReference type="Proteomes" id="UP001165289"/>
    </source>
</evidence>
<protein>
    <submittedName>
        <fullName evidence="5">Epidermal growth factor receptor substrate 15 isoform X3</fullName>
    </submittedName>
</protein>